<dbReference type="FunFam" id="1.20.1250.20:FF:000003">
    <property type="entry name" value="Solute carrier family 17 member 3"/>
    <property type="match status" value="1"/>
</dbReference>
<evidence type="ECO:0000256" key="2">
    <source>
        <dbReference type="ARBA" id="ARBA00022448"/>
    </source>
</evidence>
<evidence type="ECO:0000256" key="1">
    <source>
        <dbReference type="ARBA" id="ARBA00004141"/>
    </source>
</evidence>
<sequence>MIFFTTYINYTTRSNMSISLPAMVMPGKKFIAECKKGEHTSNSTQTKPEDDTGTKYPWDQKTQGFILGAYFYGYLMGSLPGGAVAEWLGPYWTIMTATMFSAILNSICVWVTPIHWGALFTVRLIIGICGGLVYPALQCLIGRWAPPQERTKFVACLMGNTLGTCLTWVIGGVVTRYYKWPWGFHVMSLQNIAFCVIFGLLTFDSPEQHKWITDEELEFIKKSQEGKVSKTKALPPYKSILTSFPFWTLCVLHFGNLWGLYVQITAVPKFMKEYVGFDIKNSGVLSSLPHLIRLFMGLGYGFLGDYLKKRNFKRIIILKCFIILSHIVPGILMGLLSIAECNAPVVVALLTLSMAINGAAVVTNLANPTDLSPNFAGTIFGIISFIGGVTGFIVPSITGQIITAFGNNGKAWGSIFALGGLVYCGCGIFFIIFGTADTQPWNEKKEEKADTSQPERT</sequence>
<evidence type="ECO:0000313" key="9">
    <source>
        <dbReference type="EnsemblMetazoa" id="XP_019758915.1"/>
    </source>
</evidence>
<feature type="transmembrane region" description="Helical" evidence="7">
    <location>
        <begin position="411"/>
        <end position="436"/>
    </location>
</feature>
<reference evidence="10" key="1">
    <citation type="journal article" date="2013" name="Genome Biol.">
        <title>Draft genome of the mountain pine beetle, Dendroctonus ponderosae Hopkins, a major forest pest.</title>
        <authorList>
            <person name="Keeling C.I."/>
            <person name="Yuen M.M."/>
            <person name="Liao N.Y."/>
            <person name="Docking T.R."/>
            <person name="Chan S.K."/>
            <person name="Taylor G.A."/>
            <person name="Palmquist D.L."/>
            <person name="Jackman S.D."/>
            <person name="Nguyen A."/>
            <person name="Li M."/>
            <person name="Henderson H."/>
            <person name="Janes J.K."/>
            <person name="Zhao Y."/>
            <person name="Pandoh P."/>
            <person name="Moore R."/>
            <person name="Sperling F.A."/>
            <person name="Huber D.P."/>
            <person name="Birol I."/>
            <person name="Jones S.J."/>
            <person name="Bohlmann J."/>
        </authorList>
    </citation>
    <scope>NUCLEOTIDE SEQUENCE</scope>
</reference>
<reference evidence="9" key="2">
    <citation type="submission" date="2024-08" db="UniProtKB">
        <authorList>
            <consortium name="EnsemblMetazoa"/>
        </authorList>
    </citation>
    <scope>IDENTIFICATION</scope>
</reference>
<dbReference type="GO" id="GO:0016020">
    <property type="term" value="C:membrane"/>
    <property type="evidence" value="ECO:0007669"/>
    <property type="project" value="UniProtKB-SubCell"/>
</dbReference>
<feature type="transmembrane region" description="Helical" evidence="7">
    <location>
        <begin position="153"/>
        <end position="170"/>
    </location>
</feature>
<feature type="transmembrane region" description="Helical" evidence="7">
    <location>
        <begin position="91"/>
        <end position="112"/>
    </location>
</feature>
<keyword evidence="2" id="KW-0813">Transport</keyword>
<keyword evidence="5 7" id="KW-1133">Transmembrane helix</keyword>
<feature type="transmembrane region" description="Helical" evidence="7">
    <location>
        <begin position="284"/>
        <end position="303"/>
    </location>
</feature>
<dbReference type="InterPro" id="IPR050382">
    <property type="entry name" value="MFS_Na/Anion_cotransporter"/>
</dbReference>
<evidence type="ECO:0000256" key="7">
    <source>
        <dbReference type="SAM" id="Phobius"/>
    </source>
</evidence>
<dbReference type="InterPro" id="IPR020846">
    <property type="entry name" value="MFS_dom"/>
</dbReference>
<dbReference type="GO" id="GO:0006820">
    <property type="term" value="P:monoatomic anion transport"/>
    <property type="evidence" value="ECO:0007669"/>
    <property type="project" value="TreeGrafter"/>
</dbReference>
<proteinExistence type="predicted"/>
<dbReference type="Pfam" id="PF07690">
    <property type="entry name" value="MFS_1"/>
    <property type="match status" value="1"/>
</dbReference>
<dbReference type="PROSITE" id="PS50850">
    <property type="entry name" value="MFS"/>
    <property type="match status" value="1"/>
</dbReference>
<dbReference type="SUPFAM" id="SSF103473">
    <property type="entry name" value="MFS general substrate transporter"/>
    <property type="match status" value="1"/>
</dbReference>
<organism evidence="9 10">
    <name type="scientific">Dendroctonus ponderosae</name>
    <name type="common">Mountain pine beetle</name>
    <dbReference type="NCBI Taxonomy" id="77166"/>
    <lineage>
        <taxon>Eukaryota</taxon>
        <taxon>Metazoa</taxon>
        <taxon>Ecdysozoa</taxon>
        <taxon>Arthropoda</taxon>
        <taxon>Hexapoda</taxon>
        <taxon>Insecta</taxon>
        <taxon>Pterygota</taxon>
        <taxon>Neoptera</taxon>
        <taxon>Endopterygota</taxon>
        <taxon>Coleoptera</taxon>
        <taxon>Polyphaga</taxon>
        <taxon>Cucujiformia</taxon>
        <taxon>Curculionidae</taxon>
        <taxon>Scolytinae</taxon>
        <taxon>Dendroctonus</taxon>
    </lineage>
</organism>
<feature type="transmembrane region" description="Helical" evidence="7">
    <location>
        <begin position="182"/>
        <end position="203"/>
    </location>
</feature>
<keyword evidence="3 7" id="KW-0812">Transmembrane</keyword>
<dbReference type="InterPro" id="IPR036259">
    <property type="entry name" value="MFS_trans_sf"/>
</dbReference>
<feature type="transmembrane region" description="Helical" evidence="7">
    <location>
        <begin position="378"/>
        <end position="405"/>
    </location>
</feature>
<protein>
    <recommendedName>
        <fullName evidence="8">Major facilitator superfamily (MFS) profile domain-containing protein</fullName>
    </recommendedName>
</protein>
<dbReference type="AlphaFoldDB" id="A0AAR5PCW6"/>
<evidence type="ECO:0000313" key="10">
    <source>
        <dbReference type="Proteomes" id="UP000019118"/>
    </source>
</evidence>
<accession>A0AAR5PCW6</accession>
<dbReference type="Gene3D" id="1.20.1250.20">
    <property type="entry name" value="MFS general substrate transporter like domains"/>
    <property type="match status" value="2"/>
</dbReference>
<dbReference type="PANTHER" id="PTHR11662">
    <property type="entry name" value="SOLUTE CARRIER FAMILY 17"/>
    <property type="match status" value="1"/>
</dbReference>
<comment type="subcellular location">
    <subcellularLocation>
        <location evidence="1">Membrane</location>
        <topology evidence="1">Multi-pass membrane protein</topology>
    </subcellularLocation>
</comment>
<dbReference type="InterPro" id="IPR011701">
    <property type="entry name" value="MFS"/>
</dbReference>
<dbReference type="Proteomes" id="UP000019118">
    <property type="component" value="Unassembled WGS sequence"/>
</dbReference>
<dbReference type="PANTHER" id="PTHR11662:SF336">
    <property type="entry name" value="LP19554P"/>
    <property type="match status" value="1"/>
</dbReference>
<feature type="transmembrane region" description="Helical" evidence="7">
    <location>
        <begin position="118"/>
        <end position="141"/>
    </location>
</feature>
<evidence type="ECO:0000256" key="4">
    <source>
        <dbReference type="ARBA" id="ARBA00022847"/>
    </source>
</evidence>
<dbReference type="EnsemblMetazoa" id="XM_019903356.1">
    <property type="protein sequence ID" value="XP_019758915.1"/>
    <property type="gene ID" value="LOC109536903"/>
</dbReference>
<keyword evidence="6 7" id="KW-0472">Membrane</keyword>
<evidence type="ECO:0000256" key="6">
    <source>
        <dbReference type="ARBA" id="ARBA00023136"/>
    </source>
</evidence>
<dbReference type="FunFam" id="1.20.1250.20:FF:000423">
    <property type="entry name" value="Putative inorganic phosphate cotransporter-like Protein"/>
    <property type="match status" value="1"/>
</dbReference>
<feature type="transmembrane region" description="Helical" evidence="7">
    <location>
        <begin position="240"/>
        <end position="264"/>
    </location>
</feature>
<feature type="transmembrane region" description="Helical" evidence="7">
    <location>
        <begin position="315"/>
        <end position="339"/>
    </location>
</feature>
<evidence type="ECO:0000259" key="8">
    <source>
        <dbReference type="PROSITE" id="PS50850"/>
    </source>
</evidence>
<keyword evidence="4" id="KW-0769">Symport</keyword>
<feature type="domain" description="Major facilitator superfamily (MFS) profile" evidence="8">
    <location>
        <begin position="1"/>
        <end position="437"/>
    </location>
</feature>
<dbReference type="GO" id="GO:0015293">
    <property type="term" value="F:symporter activity"/>
    <property type="evidence" value="ECO:0007669"/>
    <property type="project" value="UniProtKB-KW"/>
</dbReference>
<evidence type="ECO:0000256" key="3">
    <source>
        <dbReference type="ARBA" id="ARBA00022692"/>
    </source>
</evidence>
<keyword evidence="10" id="KW-1185">Reference proteome</keyword>
<feature type="transmembrane region" description="Helical" evidence="7">
    <location>
        <begin position="65"/>
        <end position="84"/>
    </location>
</feature>
<evidence type="ECO:0000256" key="5">
    <source>
        <dbReference type="ARBA" id="ARBA00022989"/>
    </source>
</evidence>
<name>A0AAR5PCW6_DENPD</name>
<feature type="transmembrane region" description="Helical" evidence="7">
    <location>
        <begin position="345"/>
        <end position="366"/>
    </location>
</feature>